<dbReference type="eggNOG" id="ENOG502QVG5">
    <property type="taxonomic scope" value="Eukaryota"/>
</dbReference>
<comment type="subcellular location">
    <subcellularLocation>
        <location evidence="1">Nucleus inner membrane</location>
    </subcellularLocation>
</comment>
<evidence type="ECO:0000256" key="4">
    <source>
        <dbReference type="ARBA" id="ARBA00022989"/>
    </source>
</evidence>
<feature type="transmembrane region" description="Helical" evidence="8">
    <location>
        <begin position="337"/>
        <end position="358"/>
    </location>
</feature>
<dbReference type="HOGENOM" id="CLU_010838_2_0_1"/>
<evidence type="ECO:0000256" key="3">
    <source>
        <dbReference type="ARBA" id="ARBA00022692"/>
    </source>
</evidence>
<dbReference type="InterPro" id="IPR025856">
    <property type="entry name" value="HeH/LEM_domain"/>
</dbReference>
<dbReference type="CDD" id="cd12935">
    <property type="entry name" value="LEM_like"/>
    <property type="match status" value="1"/>
</dbReference>
<keyword evidence="5 8" id="KW-0472">Membrane</keyword>
<feature type="region of interest" description="Disordered" evidence="7">
    <location>
        <begin position="71"/>
        <end position="230"/>
    </location>
</feature>
<dbReference type="GO" id="GO:0005637">
    <property type="term" value="C:nuclear inner membrane"/>
    <property type="evidence" value="ECO:0007669"/>
    <property type="project" value="UniProtKB-SubCell"/>
</dbReference>
<dbReference type="InterPro" id="IPR011015">
    <property type="entry name" value="LEM/LEM-like_dom_sf"/>
</dbReference>
<evidence type="ECO:0000256" key="2">
    <source>
        <dbReference type="ARBA" id="ARBA00022553"/>
    </source>
</evidence>
<evidence type="ECO:0000313" key="11">
    <source>
        <dbReference type="Proteomes" id="UP000008066"/>
    </source>
</evidence>
<feature type="compositionally biased region" description="Polar residues" evidence="7">
    <location>
        <begin position="143"/>
        <end position="155"/>
    </location>
</feature>
<dbReference type="SMART" id="SM01261">
    <property type="entry name" value="Thymopoietin"/>
    <property type="match status" value="1"/>
</dbReference>
<dbReference type="GeneID" id="18260005"/>
<dbReference type="GO" id="GO:0003677">
    <property type="term" value="F:DNA binding"/>
    <property type="evidence" value="ECO:0007669"/>
    <property type="project" value="InterPro"/>
</dbReference>
<dbReference type="GO" id="GO:0071763">
    <property type="term" value="P:nuclear membrane organization"/>
    <property type="evidence" value="ECO:0007669"/>
    <property type="project" value="TreeGrafter"/>
</dbReference>
<dbReference type="InterPro" id="IPR018996">
    <property type="entry name" value="Man1/Src1-like_C"/>
</dbReference>
<dbReference type="Pfam" id="PF09402">
    <property type="entry name" value="MSC"/>
    <property type="match status" value="1"/>
</dbReference>
<keyword evidence="2" id="KW-0597">Phosphoprotein</keyword>
<dbReference type="PANTHER" id="PTHR47808:SF2">
    <property type="entry name" value="LEM DOMAIN-CONTAINING PROTEIN 2"/>
    <property type="match status" value="1"/>
</dbReference>
<gene>
    <name evidence="10" type="ORF">CTHT_0059670</name>
</gene>
<reference evidence="10 11" key="1">
    <citation type="journal article" date="2011" name="Cell">
        <title>Insight into structure and assembly of the nuclear pore complex by utilizing the genome of a eukaryotic thermophile.</title>
        <authorList>
            <person name="Amlacher S."/>
            <person name="Sarges P."/>
            <person name="Flemming D."/>
            <person name="van Noort V."/>
            <person name="Kunze R."/>
            <person name="Devos D.P."/>
            <person name="Arumugam M."/>
            <person name="Bork P."/>
            <person name="Hurt E."/>
        </authorList>
    </citation>
    <scope>NUCLEOTIDE SEQUENCE [LARGE SCALE GENOMIC DNA]</scope>
    <source>
        <strain evidence="11">DSM 1495 / CBS 144.50 / IMI 039719</strain>
    </source>
</reference>
<evidence type="ECO:0000256" key="1">
    <source>
        <dbReference type="ARBA" id="ARBA00004540"/>
    </source>
</evidence>
<evidence type="ECO:0000313" key="10">
    <source>
        <dbReference type="EMBL" id="EGS17954.1"/>
    </source>
</evidence>
<dbReference type="GO" id="GO:0034399">
    <property type="term" value="C:nuclear periphery"/>
    <property type="evidence" value="ECO:0007669"/>
    <property type="project" value="TreeGrafter"/>
</dbReference>
<dbReference type="KEGG" id="cthr:CTHT_0059670"/>
<evidence type="ECO:0000256" key="6">
    <source>
        <dbReference type="ARBA" id="ARBA00023242"/>
    </source>
</evidence>
<dbReference type="Proteomes" id="UP000008066">
    <property type="component" value="Unassembled WGS sequence"/>
</dbReference>
<proteinExistence type="predicted"/>
<dbReference type="OMA" id="KWECGEL"/>
<keyword evidence="3 8" id="KW-0812">Transmembrane</keyword>
<feature type="compositionally biased region" description="Basic residues" evidence="7">
    <location>
        <begin position="102"/>
        <end position="112"/>
    </location>
</feature>
<feature type="compositionally biased region" description="Polar residues" evidence="7">
    <location>
        <begin position="205"/>
        <end position="215"/>
    </location>
</feature>
<evidence type="ECO:0000256" key="8">
    <source>
        <dbReference type="SAM" id="Phobius"/>
    </source>
</evidence>
<evidence type="ECO:0000256" key="5">
    <source>
        <dbReference type="ARBA" id="ARBA00023136"/>
    </source>
</evidence>
<dbReference type="OrthoDB" id="2503928at2759"/>
<feature type="compositionally biased region" description="Basic and acidic residues" evidence="7">
    <location>
        <begin position="113"/>
        <end position="126"/>
    </location>
</feature>
<dbReference type="RefSeq" id="XP_006696285.1">
    <property type="nucleotide sequence ID" value="XM_006696222.1"/>
</dbReference>
<keyword evidence="6" id="KW-0539">Nucleus</keyword>
<dbReference type="STRING" id="759272.G0SET8"/>
<feature type="transmembrane region" description="Helical" evidence="8">
    <location>
        <begin position="593"/>
        <end position="610"/>
    </location>
</feature>
<sequence>MSDSESVDYLQSDFDPWTLTVPRLRSILVTHNVPYPATAKKPQLIELFNKHVVPQSQAILARRLRAKRSSMGIIDADSQDTGTSTDFDHDRDLRPPPSVSSRRSRSPRKSARVKREPEDSDRDHHLPPATPSFRESPRKRSSRSASIQPASTYDSDVSVPDTEPARSVRGHRLTTPVPKLEPPEEEDDSFFKRTPETEGIFTDDNPFQSGANTPASAFKTPASTRRKTTMGVFESARKTPSTVTMSSRRRTEDPIYTGQEIEEPPSTISSVNTSRTIEVPFSSRAYRSKTPETVQYEETEPDEEFTPEEQLALMEEERANPELAAARRPPEPPKRRSSLWTPIWVLFTTLLVAYAAWYRQEKIAVGYCGLGREPTEVLPSSLPIPEWASEVAAKLDIQTIEVPDWLRAAFKPQCEPCPPHAYCYEDFTARCESDYLLKPHPLALGGLIPLPPTCEPDSDKLRRVQAVADKAVEELRERRAKFECGESLEPNGPPVDSPAIEEEELKAILSKKRSKRMAAEEFDELWVAAIGEIKAREEVEVQQVETPTEFRAGPGTGGYPHSFPTPKLSSHSLARLPYACAIRRSVKLGVARHRLSIGGVIFAVFMVLYARRRYLRNRAWAAQIPTLVDEVLGRLEAQKELAFEAGGDEVDAFLFLPNLRDDMLRSIHNIKEREALWQRVKVVVEQNSNVRTGQREGRNGEVGRAWEWIGPTMSRTGDGSTARRRNTMGMRVSWGEDVKGSGDETPKAGDRTFRKWEEGGTGRVIY</sequence>
<dbReference type="Gene3D" id="1.10.720.40">
    <property type="match status" value="1"/>
</dbReference>
<dbReference type="GO" id="GO:0003682">
    <property type="term" value="F:chromatin binding"/>
    <property type="evidence" value="ECO:0007669"/>
    <property type="project" value="InterPro"/>
</dbReference>
<dbReference type="Pfam" id="PF12949">
    <property type="entry name" value="HeH"/>
    <property type="match status" value="1"/>
</dbReference>
<dbReference type="PANTHER" id="PTHR47808">
    <property type="entry name" value="INNER NUCLEAR MEMBRANE PROTEIN HEH2-RELATED"/>
    <property type="match status" value="1"/>
</dbReference>
<feature type="domain" description="LEM-like" evidence="9">
    <location>
        <begin position="12"/>
        <end position="57"/>
    </location>
</feature>
<dbReference type="GO" id="GO:0005783">
    <property type="term" value="C:endoplasmic reticulum"/>
    <property type="evidence" value="ECO:0007669"/>
    <property type="project" value="TreeGrafter"/>
</dbReference>
<dbReference type="InterPro" id="IPR013146">
    <property type="entry name" value="LEM-like_dom"/>
</dbReference>
<protein>
    <recommendedName>
        <fullName evidence="9">LEM-like domain-containing protein</fullName>
    </recommendedName>
</protein>
<name>G0SET8_CHATD</name>
<dbReference type="Gene3D" id="1.10.10.1180">
    <property type="entry name" value="MAN1, winged-helix domain"/>
    <property type="match status" value="1"/>
</dbReference>
<accession>G0SET8</accession>
<keyword evidence="4 8" id="KW-1133">Transmembrane helix</keyword>
<dbReference type="AlphaFoldDB" id="G0SET8"/>
<evidence type="ECO:0000256" key="7">
    <source>
        <dbReference type="SAM" id="MobiDB-lite"/>
    </source>
</evidence>
<keyword evidence="11" id="KW-1185">Reference proteome</keyword>
<organism evidence="11">
    <name type="scientific">Chaetomium thermophilum (strain DSM 1495 / CBS 144.50 / IMI 039719)</name>
    <name type="common">Thermochaetoides thermophila</name>
    <dbReference type="NCBI Taxonomy" id="759272"/>
    <lineage>
        <taxon>Eukaryota</taxon>
        <taxon>Fungi</taxon>
        <taxon>Dikarya</taxon>
        <taxon>Ascomycota</taxon>
        <taxon>Pezizomycotina</taxon>
        <taxon>Sordariomycetes</taxon>
        <taxon>Sordariomycetidae</taxon>
        <taxon>Sordariales</taxon>
        <taxon>Chaetomiaceae</taxon>
        <taxon>Thermochaetoides</taxon>
    </lineage>
</organism>
<dbReference type="InterPro" id="IPR044780">
    <property type="entry name" value="Heh2/Src1"/>
</dbReference>
<evidence type="ECO:0000259" key="9">
    <source>
        <dbReference type="SMART" id="SM01261"/>
    </source>
</evidence>
<dbReference type="InterPro" id="IPR041885">
    <property type="entry name" value="MAN1_winged_helix_dom"/>
</dbReference>
<dbReference type="EMBL" id="GL988046">
    <property type="protein sequence ID" value="EGS17954.1"/>
    <property type="molecule type" value="Genomic_DNA"/>
</dbReference>